<evidence type="ECO:0000256" key="4">
    <source>
        <dbReference type="ARBA" id="ARBA00023136"/>
    </source>
</evidence>
<dbReference type="InterPro" id="IPR013525">
    <property type="entry name" value="ABC2_TM"/>
</dbReference>
<comment type="similarity">
    <text evidence="6">Belongs to the ABC-2 integral membrane protein family.</text>
</comment>
<feature type="transmembrane region" description="Helical" evidence="6">
    <location>
        <begin position="166"/>
        <end position="185"/>
    </location>
</feature>
<name>A0A7W9MW38_9ACTN</name>
<evidence type="ECO:0000256" key="5">
    <source>
        <dbReference type="ARBA" id="ARBA00023251"/>
    </source>
</evidence>
<dbReference type="PIRSF" id="PIRSF006648">
    <property type="entry name" value="DrrB"/>
    <property type="match status" value="1"/>
</dbReference>
<evidence type="ECO:0000256" key="3">
    <source>
        <dbReference type="ARBA" id="ARBA00022989"/>
    </source>
</evidence>
<keyword evidence="5" id="KW-0046">Antibiotic resistance</keyword>
<dbReference type="GO" id="GO:0140359">
    <property type="term" value="F:ABC-type transporter activity"/>
    <property type="evidence" value="ECO:0007669"/>
    <property type="project" value="InterPro"/>
</dbReference>
<sequence length="243" mass="25820">MSQTLTLTRIETKLFVRDWASLFFVFVLPLGLLTIFSLIGGDDPTAEDGIPVSFLPTMAIGIGIGLLGFATLPMILAAYREKGVLRRMSTTPVKPVKLLVAQLLLHLVAAALVIVLILGAGALFFDAALPSAPLPFVVAALLYSVAQLSIGLLIAGLIPTAKAASIVGNLLLFPSMFFAGVWTPGDLMPESIRWLRDVTPMGAGMTSMQDAWSGQWPGTVSLIALLVAIVASVAVAARFFRWE</sequence>
<feature type="transmembrane region" description="Helical" evidence="6">
    <location>
        <begin position="136"/>
        <end position="159"/>
    </location>
</feature>
<proteinExistence type="inferred from homology"/>
<dbReference type="PROSITE" id="PS51012">
    <property type="entry name" value="ABC_TM2"/>
    <property type="match status" value="1"/>
</dbReference>
<dbReference type="PANTHER" id="PTHR43027">
    <property type="entry name" value="DOXORUBICIN RESISTANCE ABC TRANSPORTER PERMEASE PROTEIN DRRC-RELATED"/>
    <property type="match status" value="1"/>
</dbReference>
<keyword evidence="6" id="KW-1003">Cell membrane</keyword>
<evidence type="ECO:0000256" key="1">
    <source>
        <dbReference type="ARBA" id="ARBA00004141"/>
    </source>
</evidence>
<keyword evidence="9" id="KW-1185">Reference proteome</keyword>
<dbReference type="RefSeq" id="WP_184798232.1">
    <property type="nucleotide sequence ID" value="NZ_JACHMY010000001.1"/>
</dbReference>
<feature type="transmembrane region" description="Helical" evidence="6">
    <location>
        <begin position="220"/>
        <end position="240"/>
    </location>
</feature>
<evidence type="ECO:0000313" key="9">
    <source>
        <dbReference type="Proteomes" id="UP000549971"/>
    </source>
</evidence>
<comment type="subcellular location">
    <subcellularLocation>
        <location evidence="6">Cell membrane</location>
        <topology evidence="6">Multi-pass membrane protein</topology>
    </subcellularLocation>
    <subcellularLocation>
        <location evidence="1">Membrane</location>
        <topology evidence="1">Multi-pass membrane protein</topology>
    </subcellularLocation>
</comment>
<evidence type="ECO:0000259" key="7">
    <source>
        <dbReference type="PROSITE" id="PS51012"/>
    </source>
</evidence>
<protein>
    <recommendedName>
        <fullName evidence="6">Transport permease protein</fullName>
    </recommendedName>
</protein>
<accession>A0A7W9MW38</accession>
<keyword evidence="6" id="KW-0813">Transport</keyword>
<dbReference type="GO" id="GO:0043190">
    <property type="term" value="C:ATP-binding cassette (ABC) transporter complex"/>
    <property type="evidence" value="ECO:0007669"/>
    <property type="project" value="InterPro"/>
</dbReference>
<feature type="domain" description="ABC transmembrane type-2" evidence="7">
    <location>
        <begin position="20"/>
        <end position="243"/>
    </location>
</feature>
<keyword evidence="2 6" id="KW-0812">Transmembrane</keyword>
<comment type="caution">
    <text evidence="8">The sequence shown here is derived from an EMBL/GenBank/DDBJ whole genome shotgun (WGS) entry which is preliminary data.</text>
</comment>
<evidence type="ECO:0000313" key="8">
    <source>
        <dbReference type="EMBL" id="MBB5837872.1"/>
    </source>
</evidence>
<feature type="transmembrane region" description="Helical" evidence="6">
    <location>
        <begin position="20"/>
        <end position="39"/>
    </location>
</feature>
<dbReference type="GO" id="GO:0046677">
    <property type="term" value="P:response to antibiotic"/>
    <property type="evidence" value="ECO:0007669"/>
    <property type="project" value="UniProtKB-KW"/>
</dbReference>
<evidence type="ECO:0000256" key="2">
    <source>
        <dbReference type="ARBA" id="ARBA00022692"/>
    </source>
</evidence>
<dbReference type="EMBL" id="JACHMY010000001">
    <property type="protein sequence ID" value="MBB5837872.1"/>
    <property type="molecule type" value="Genomic_DNA"/>
</dbReference>
<dbReference type="Pfam" id="PF01061">
    <property type="entry name" value="ABC2_membrane"/>
    <property type="match status" value="1"/>
</dbReference>
<dbReference type="Proteomes" id="UP000549971">
    <property type="component" value="Unassembled WGS sequence"/>
</dbReference>
<dbReference type="PANTHER" id="PTHR43027:SF2">
    <property type="entry name" value="TRANSPORT PERMEASE PROTEIN"/>
    <property type="match status" value="1"/>
</dbReference>
<dbReference type="InterPro" id="IPR047817">
    <property type="entry name" value="ABC2_TM_bact-type"/>
</dbReference>
<dbReference type="InterPro" id="IPR052902">
    <property type="entry name" value="ABC-2_transporter"/>
</dbReference>
<feature type="transmembrane region" description="Helical" evidence="6">
    <location>
        <begin position="59"/>
        <end position="79"/>
    </location>
</feature>
<gene>
    <name evidence="8" type="ORF">HDA39_004606</name>
</gene>
<keyword evidence="4 6" id="KW-0472">Membrane</keyword>
<feature type="transmembrane region" description="Helical" evidence="6">
    <location>
        <begin position="99"/>
        <end position="124"/>
    </location>
</feature>
<organism evidence="8 9">
    <name type="scientific">Kribbella italica</name>
    <dbReference type="NCBI Taxonomy" id="1540520"/>
    <lineage>
        <taxon>Bacteria</taxon>
        <taxon>Bacillati</taxon>
        <taxon>Actinomycetota</taxon>
        <taxon>Actinomycetes</taxon>
        <taxon>Propionibacteriales</taxon>
        <taxon>Kribbellaceae</taxon>
        <taxon>Kribbella</taxon>
    </lineage>
</organism>
<dbReference type="InterPro" id="IPR000412">
    <property type="entry name" value="ABC_2_transport"/>
</dbReference>
<evidence type="ECO:0000256" key="6">
    <source>
        <dbReference type="RuleBase" id="RU361157"/>
    </source>
</evidence>
<keyword evidence="3 6" id="KW-1133">Transmembrane helix</keyword>
<dbReference type="AlphaFoldDB" id="A0A7W9MW38"/>
<reference evidence="8 9" key="1">
    <citation type="submission" date="2020-08" db="EMBL/GenBank/DDBJ databases">
        <title>Sequencing the genomes of 1000 actinobacteria strains.</title>
        <authorList>
            <person name="Klenk H.-P."/>
        </authorList>
    </citation>
    <scope>NUCLEOTIDE SEQUENCE [LARGE SCALE GENOMIC DNA]</scope>
    <source>
        <strain evidence="8 9">DSM 28967</strain>
    </source>
</reference>